<evidence type="ECO:0000256" key="3">
    <source>
        <dbReference type="ARBA" id="ARBA00022989"/>
    </source>
</evidence>
<reference evidence="9" key="1">
    <citation type="journal article" date="2017" name="Genome Biol.">
        <title>Comparative genomics reveals high biological diversity and specific adaptations in the industrially and medically important fungal genus Aspergillus.</title>
        <authorList>
            <person name="de Vries R.P."/>
            <person name="Riley R."/>
            <person name="Wiebenga A."/>
            <person name="Aguilar-Osorio G."/>
            <person name="Amillis S."/>
            <person name="Uchima C.A."/>
            <person name="Anderluh G."/>
            <person name="Asadollahi M."/>
            <person name="Askin M."/>
            <person name="Barry K."/>
            <person name="Battaglia E."/>
            <person name="Bayram O."/>
            <person name="Benocci T."/>
            <person name="Braus-Stromeyer S.A."/>
            <person name="Caldana C."/>
            <person name="Canovas D."/>
            <person name="Cerqueira G.C."/>
            <person name="Chen F."/>
            <person name="Chen W."/>
            <person name="Choi C."/>
            <person name="Clum A."/>
            <person name="Dos Santos R.A."/>
            <person name="Damasio A.R."/>
            <person name="Diallinas G."/>
            <person name="Emri T."/>
            <person name="Fekete E."/>
            <person name="Flipphi M."/>
            <person name="Freyberg S."/>
            <person name="Gallo A."/>
            <person name="Gournas C."/>
            <person name="Habgood R."/>
            <person name="Hainaut M."/>
            <person name="Harispe M.L."/>
            <person name="Henrissat B."/>
            <person name="Hilden K.S."/>
            <person name="Hope R."/>
            <person name="Hossain A."/>
            <person name="Karabika E."/>
            <person name="Karaffa L."/>
            <person name="Karanyi Z."/>
            <person name="Krasevec N."/>
            <person name="Kuo A."/>
            <person name="Kusch H."/>
            <person name="LaButti K."/>
            <person name="Lagendijk E.L."/>
            <person name="Lapidus A."/>
            <person name="Levasseur A."/>
            <person name="Lindquist E."/>
            <person name="Lipzen A."/>
            <person name="Logrieco A.F."/>
            <person name="MacCabe A."/>
            <person name="Maekelae M.R."/>
            <person name="Malavazi I."/>
            <person name="Melin P."/>
            <person name="Meyer V."/>
            <person name="Mielnichuk N."/>
            <person name="Miskei M."/>
            <person name="Molnar A.P."/>
            <person name="Mule G."/>
            <person name="Ngan C.Y."/>
            <person name="Orejas M."/>
            <person name="Orosz E."/>
            <person name="Ouedraogo J.P."/>
            <person name="Overkamp K.M."/>
            <person name="Park H.-S."/>
            <person name="Perrone G."/>
            <person name="Piumi F."/>
            <person name="Punt P.J."/>
            <person name="Ram A.F."/>
            <person name="Ramon A."/>
            <person name="Rauscher S."/>
            <person name="Record E."/>
            <person name="Riano-Pachon D.M."/>
            <person name="Robert V."/>
            <person name="Roehrig J."/>
            <person name="Ruller R."/>
            <person name="Salamov A."/>
            <person name="Salih N.S."/>
            <person name="Samson R.A."/>
            <person name="Sandor E."/>
            <person name="Sanguinetti M."/>
            <person name="Schuetze T."/>
            <person name="Sepcic K."/>
            <person name="Shelest E."/>
            <person name="Sherlock G."/>
            <person name="Sophianopoulou V."/>
            <person name="Squina F.M."/>
            <person name="Sun H."/>
            <person name="Susca A."/>
            <person name="Todd R.B."/>
            <person name="Tsang A."/>
            <person name="Unkles S.E."/>
            <person name="van de Wiele N."/>
            <person name="van Rossen-Uffink D."/>
            <person name="Oliveira J.V."/>
            <person name="Vesth T.C."/>
            <person name="Visser J."/>
            <person name="Yu J.-H."/>
            <person name="Zhou M."/>
            <person name="Andersen M.R."/>
            <person name="Archer D.B."/>
            <person name="Baker S.E."/>
            <person name="Benoit I."/>
            <person name="Brakhage A.A."/>
            <person name="Braus G.H."/>
            <person name="Fischer R."/>
            <person name="Frisvad J.C."/>
            <person name="Goldman G.H."/>
            <person name="Houbraken J."/>
            <person name="Oakley B."/>
            <person name="Pocsi I."/>
            <person name="Scazzocchio C."/>
            <person name="Seiboth B."/>
            <person name="vanKuyk P.A."/>
            <person name="Wortman J."/>
            <person name="Dyer P.S."/>
            <person name="Grigoriev I.V."/>
        </authorList>
    </citation>
    <scope>NUCLEOTIDE SEQUENCE [LARGE SCALE GENOMIC DNA]</scope>
    <source>
        <strain evidence="9">ATCC 16872 / CBS 172.66 / WB 5094</strain>
    </source>
</reference>
<accession>A0A1L9WFV8</accession>
<dbReference type="GeneID" id="30975886"/>
<dbReference type="Pfam" id="PF20684">
    <property type="entry name" value="Fung_rhodopsin"/>
    <property type="match status" value="2"/>
</dbReference>
<feature type="domain" description="Rhodopsin" evidence="7">
    <location>
        <begin position="36"/>
        <end position="207"/>
    </location>
</feature>
<dbReference type="AlphaFoldDB" id="A0A1L9WFV8"/>
<feature type="transmembrane region" description="Helical" evidence="6">
    <location>
        <begin position="20"/>
        <end position="40"/>
    </location>
</feature>
<dbReference type="OrthoDB" id="444631at2759"/>
<dbReference type="STRING" id="690307.A0A1L9WFV8"/>
<keyword evidence="3 6" id="KW-1133">Transmembrane helix</keyword>
<organism evidence="8 9">
    <name type="scientific">Aspergillus aculeatus (strain ATCC 16872 / CBS 172.66 / WB 5094)</name>
    <dbReference type="NCBI Taxonomy" id="690307"/>
    <lineage>
        <taxon>Eukaryota</taxon>
        <taxon>Fungi</taxon>
        <taxon>Dikarya</taxon>
        <taxon>Ascomycota</taxon>
        <taxon>Pezizomycotina</taxon>
        <taxon>Eurotiomycetes</taxon>
        <taxon>Eurotiomycetidae</taxon>
        <taxon>Eurotiales</taxon>
        <taxon>Aspergillaceae</taxon>
        <taxon>Aspergillus</taxon>
        <taxon>Aspergillus subgen. Circumdati</taxon>
    </lineage>
</organism>
<sequence>MAVSMCERSSEDADRGPSLVIINATFTAIATIVVILRIIARAFILKKPGLDDAMIVAATILAILNVVVSGLGAVPYPSSLSNTVAASAHDPGVTHGTGKHTWALNPSDAVPAARLRFITHIIYVLASGSIKISISLLYLRLFPTLRGTTIATIGSITAMTTAIFLATIFQCSPLDTVYNTQKYAHAACLDAVVFWSATAALYLLTDLSPSQSQEETRLDGAAFSRSIKGSACIASIARMVYIVRLYQGVDQSWHSVDVSIWSGVELALGIVAASIPSLRPMLDQLAPGVLSSVGRSYSRESGAAGQRRLAGPFHGDISLVRLTGKGRDGDYGSSASIVRGSSGGAVSLAGA</sequence>
<dbReference type="InterPro" id="IPR052337">
    <property type="entry name" value="SAT4-like"/>
</dbReference>
<dbReference type="PANTHER" id="PTHR33048">
    <property type="entry name" value="PTH11-LIKE INTEGRAL MEMBRANE PROTEIN (AFU_ORTHOLOGUE AFUA_5G11245)"/>
    <property type="match status" value="1"/>
</dbReference>
<protein>
    <recommendedName>
        <fullName evidence="7">Rhodopsin domain-containing protein</fullName>
    </recommendedName>
</protein>
<evidence type="ECO:0000313" key="9">
    <source>
        <dbReference type="Proteomes" id="UP000184546"/>
    </source>
</evidence>
<dbReference type="GO" id="GO:0016020">
    <property type="term" value="C:membrane"/>
    <property type="evidence" value="ECO:0007669"/>
    <property type="project" value="UniProtKB-SubCell"/>
</dbReference>
<evidence type="ECO:0000313" key="8">
    <source>
        <dbReference type="EMBL" id="OJJ95038.1"/>
    </source>
</evidence>
<gene>
    <name evidence="8" type="ORF">ASPACDRAFT_48142</name>
</gene>
<evidence type="ECO:0000256" key="5">
    <source>
        <dbReference type="ARBA" id="ARBA00038359"/>
    </source>
</evidence>
<evidence type="ECO:0000256" key="1">
    <source>
        <dbReference type="ARBA" id="ARBA00004141"/>
    </source>
</evidence>
<keyword evidence="2 6" id="KW-0812">Transmembrane</keyword>
<evidence type="ECO:0000256" key="4">
    <source>
        <dbReference type="ARBA" id="ARBA00023136"/>
    </source>
</evidence>
<feature type="transmembrane region" description="Helical" evidence="6">
    <location>
        <begin position="117"/>
        <end position="139"/>
    </location>
</feature>
<feature type="transmembrane region" description="Helical" evidence="6">
    <location>
        <begin position="151"/>
        <end position="171"/>
    </location>
</feature>
<feature type="transmembrane region" description="Helical" evidence="6">
    <location>
        <begin position="183"/>
        <end position="205"/>
    </location>
</feature>
<keyword evidence="9" id="KW-1185">Reference proteome</keyword>
<evidence type="ECO:0000256" key="2">
    <source>
        <dbReference type="ARBA" id="ARBA00022692"/>
    </source>
</evidence>
<dbReference type="OMA" id="IRYVTHI"/>
<dbReference type="EMBL" id="KV878991">
    <property type="protein sequence ID" value="OJJ95038.1"/>
    <property type="molecule type" value="Genomic_DNA"/>
</dbReference>
<feature type="transmembrane region" description="Helical" evidence="6">
    <location>
        <begin position="52"/>
        <end position="74"/>
    </location>
</feature>
<comment type="subcellular location">
    <subcellularLocation>
        <location evidence="1">Membrane</location>
        <topology evidence="1">Multi-pass membrane protein</topology>
    </subcellularLocation>
</comment>
<dbReference type="Proteomes" id="UP000184546">
    <property type="component" value="Unassembled WGS sequence"/>
</dbReference>
<comment type="similarity">
    <text evidence="5">Belongs to the SAT4 family.</text>
</comment>
<dbReference type="PANTHER" id="PTHR33048:SF55">
    <property type="entry name" value="INTEGRAL MEMBRANE PROTEIN"/>
    <property type="match status" value="1"/>
</dbReference>
<feature type="domain" description="Rhodopsin" evidence="7">
    <location>
        <begin position="230"/>
        <end position="283"/>
    </location>
</feature>
<dbReference type="InterPro" id="IPR049326">
    <property type="entry name" value="Rhodopsin_dom_fungi"/>
</dbReference>
<dbReference type="VEuPathDB" id="FungiDB:ASPACDRAFT_48142"/>
<proteinExistence type="inferred from homology"/>
<evidence type="ECO:0000259" key="7">
    <source>
        <dbReference type="Pfam" id="PF20684"/>
    </source>
</evidence>
<name>A0A1L9WFV8_ASPA1</name>
<keyword evidence="4 6" id="KW-0472">Membrane</keyword>
<dbReference type="RefSeq" id="XP_020051378.1">
    <property type="nucleotide sequence ID" value="XM_020202072.1"/>
</dbReference>
<evidence type="ECO:0000256" key="6">
    <source>
        <dbReference type="SAM" id="Phobius"/>
    </source>
</evidence>